<keyword evidence="1" id="KW-0472">Membrane</keyword>
<keyword evidence="1" id="KW-1133">Transmembrane helix</keyword>
<evidence type="ECO:0000313" key="3">
    <source>
        <dbReference type="Proteomes" id="UP000177745"/>
    </source>
</evidence>
<reference evidence="2 3" key="1">
    <citation type="journal article" date="2016" name="Nat. Commun.">
        <title>Thousands of microbial genomes shed light on interconnected biogeochemical processes in an aquifer system.</title>
        <authorList>
            <person name="Anantharaman K."/>
            <person name="Brown C.T."/>
            <person name="Hug L.A."/>
            <person name="Sharon I."/>
            <person name="Castelle C.J."/>
            <person name="Probst A.J."/>
            <person name="Thomas B.C."/>
            <person name="Singh A."/>
            <person name="Wilkins M.J."/>
            <person name="Karaoz U."/>
            <person name="Brodie E.L."/>
            <person name="Williams K.H."/>
            <person name="Hubbard S.S."/>
            <person name="Banfield J.F."/>
        </authorList>
    </citation>
    <scope>NUCLEOTIDE SEQUENCE [LARGE SCALE GENOMIC DNA]</scope>
</reference>
<comment type="caution">
    <text evidence="2">The sequence shown here is derived from an EMBL/GenBank/DDBJ whole genome shotgun (WGS) entry which is preliminary data.</text>
</comment>
<gene>
    <name evidence="2" type="ORF">A3G51_00215</name>
</gene>
<sequence length="132" mass="15057">MISDEIKNEVEGYNSTEWCQSLRGKSAVALCIIFVITFWYRSFLAILILPMIYFAKKGSRSAMIIAGIYAGVLTIVNVAVYIGNNYNEQGGFESSVTPILIYFGMYIYALNLLRKAYVIEKLRRAKYKKPKE</sequence>
<feature type="transmembrane region" description="Helical" evidence="1">
    <location>
        <begin position="95"/>
        <end position="113"/>
    </location>
</feature>
<keyword evidence="1" id="KW-0812">Transmembrane</keyword>
<dbReference type="EMBL" id="MGKY01000003">
    <property type="protein sequence ID" value="OGN34277.1"/>
    <property type="molecule type" value="Genomic_DNA"/>
</dbReference>
<evidence type="ECO:0000313" key="2">
    <source>
        <dbReference type="EMBL" id="OGN34277.1"/>
    </source>
</evidence>
<organism evidence="2 3">
    <name type="scientific">Candidatus Yanofskybacteria bacterium RIFCSPLOWO2_12_FULL_43_11b</name>
    <dbReference type="NCBI Taxonomy" id="1802710"/>
    <lineage>
        <taxon>Bacteria</taxon>
        <taxon>Candidatus Yanofskyibacteriota</taxon>
    </lineage>
</organism>
<feature type="transmembrane region" description="Helical" evidence="1">
    <location>
        <begin position="62"/>
        <end position="83"/>
    </location>
</feature>
<name>A0A1F8H9L1_9BACT</name>
<evidence type="ECO:0000256" key="1">
    <source>
        <dbReference type="SAM" id="Phobius"/>
    </source>
</evidence>
<protein>
    <submittedName>
        <fullName evidence="2">Uncharacterized protein</fullName>
    </submittedName>
</protein>
<dbReference type="Proteomes" id="UP000177745">
    <property type="component" value="Unassembled WGS sequence"/>
</dbReference>
<accession>A0A1F8H9L1</accession>
<dbReference type="AlphaFoldDB" id="A0A1F8H9L1"/>
<feature type="transmembrane region" description="Helical" evidence="1">
    <location>
        <begin position="27"/>
        <end position="55"/>
    </location>
</feature>
<proteinExistence type="predicted"/>